<evidence type="ECO:0000256" key="6">
    <source>
        <dbReference type="ARBA" id="ARBA00023114"/>
    </source>
</evidence>
<feature type="coiled-coil region" evidence="10">
    <location>
        <begin position="204"/>
        <end position="270"/>
    </location>
</feature>
<evidence type="ECO:0000256" key="3">
    <source>
        <dbReference type="ARBA" id="ARBA00022452"/>
    </source>
</evidence>
<keyword evidence="5" id="KW-0406">Ion transport</keyword>
<dbReference type="STRING" id="192903.SAMN04488513_104151"/>
<dbReference type="GO" id="GO:0006811">
    <property type="term" value="P:monoatomic ion transport"/>
    <property type="evidence" value="ECO:0007669"/>
    <property type="project" value="UniProtKB-KW"/>
</dbReference>
<dbReference type="PROSITE" id="PS51123">
    <property type="entry name" value="OMPA_2"/>
    <property type="match status" value="1"/>
</dbReference>
<evidence type="ECO:0000256" key="8">
    <source>
        <dbReference type="ARBA" id="ARBA00023237"/>
    </source>
</evidence>
<dbReference type="PANTHER" id="PTHR30329">
    <property type="entry name" value="STATOR ELEMENT OF FLAGELLAR MOTOR COMPLEX"/>
    <property type="match status" value="1"/>
</dbReference>
<evidence type="ECO:0000256" key="5">
    <source>
        <dbReference type="ARBA" id="ARBA00023065"/>
    </source>
</evidence>
<dbReference type="PANTHER" id="PTHR30329:SF21">
    <property type="entry name" value="LIPOPROTEIN YIAD-RELATED"/>
    <property type="match status" value="1"/>
</dbReference>
<dbReference type="Proteomes" id="UP000184543">
    <property type="component" value="Unassembled WGS sequence"/>
</dbReference>
<dbReference type="InterPro" id="IPR006665">
    <property type="entry name" value="OmpA-like"/>
</dbReference>
<evidence type="ECO:0000256" key="2">
    <source>
        <dbReference type="ARBA" id="ARBA00022448"/>
    </source>
</evidence>
<dbReference type="InterPro" id="IPR036737">
    <property type="entry name" value="OmpA-like_sf"/>
</dbReference>
<protein>
    <submittedName>
        <fullName evidence="12">Outer membrane protein OmpA</fullName>
    </submittedName>
</protein>
<dbReference type="Gene3D" id="2.40.160.20">
    <property type="match status" value="1"/>
</dbReference>
<keyword evidence="2" id="KW-0813">Transport</keyword>
<evidence type="ECO:0000256" key="1">
    <source>
        <dbReference type="ARBA" id="ARBA00004571"/>
    </source>
</evidence>
<keyword evidence="8" id="KW-0998">Cell outer membrane</keyword>
<dbReference type="InterPro" id="IPR050330">
    <property type="entry name" value="Bact_OuterMem_StrucFunc"/>
</dbReference>
<keyword evidence="3" id="KW-1134">Transmembrane beta strand</keyword>
<sequence length="395" mass="45025">MKHFTKGILIGLCLTFQVLFSQEGGGEIQLTSKDSLIARSWHVGLGYNFVDDSGDVFDELFAVGTQWNYLAYPSRINVGRYFKSGLGVEAIASYNKYKVGAYIDGEVNQEETDYYAIDSRLSYDIMKLFGRDSWFDPYVGVGLGYTKANNQPRATYNAVIGFRTWITEHWGLDFSSSGKWRIKKDAGTNHLQHAAGVIYRFGIERELSRKGEEKLAQIEALEQERQRKQDSLDAVQRAKEAEALAQKMAREKALAEKKAAEEAKWAAENERKQRIADEIEALGHAHFPLNSSYLTQEAKLILDGLSELMRKYPKLKIEVSAHTDSRGSSTYNKWLSQRRAKRTVDYLIGKGVDESRIRSGAYGEERLLNECDDHTHCSEDKHRINRRSEFVITDF</sequence>
<dbReference type="Pfam" id="PF00691">
    <property type="entry name" value="OmpA"/>
    <property type="match status" value="1"/>
</dbReference>
<dbReference type="PRINTS" id="PR01021">
    <property type="entry name" value="OMPADOMAIN"/>
</dbReference>
<dbReference type="CDD" id="cd07185">
    <property type="entry name" value="OmpA_C-like"/>
    <property type="match status" value="1"/>
</dbReference>
<evidence type="ECO:0000256" key="7">
    <source>
        <dbReference type="ARBA" id="ARBA00023136"/>
    </source>
</evidence>
<dbReference type="EMBL" id="FQYU01000004">
    <property type="protein sequence ID" value="SHJ38951.1"/>
    <property type="molecule type" value="Genomic_DNA"/>
</dbReference>
<dbReference type="AlphaFoldDB" id="A0A1M6IWZ0"/>
<feature type="domain" description="OmpA-like" evidence="11">
    <location>
        <begin position="274"/>
        <end position="395"/>
    </location>
</feature>
<dbReference type="GO" id="GO:0015288">
    <property type="term" value="F:porin activity"/>
    <property type="evidence" value="ECO:0007669"/>
    <property type="project" value="UniProtKB-KW"/>
</dbReference>
<dbReference type="InterPro" id="IPR011250">
    <property type="entry name" value="OMP/PagP_B-barrel"/>
</dbReference>
<evidence type="ECO:0000259" key="11">
    <source>
        <dbReference type="PROSITE" id="PS51123"/>
    </source>
</evidence>
<reference evidence="13" key="1">
    <citation type="submission" date="2016-11" db="EMBL/GenBank/DDBJ databases">
        <authorList>
            <person name="Varghese N."/>
            <person name="Submissions S."/>
        </authorList>
    </citation>
    <scope>NUCLEOTIDE SEQUENCE [LARGE SCALE GENOMIC DNA]</scope>
    <source>
        <strain evidence="13">DSM 19858</strain>
    </source>
</reference>
<evidence type="ECO:0000313" key="12">
    <source>
        <dbReference type="EMBL" id="SHJ38951.1"/>
    </source>
</evidence>
<keyword evidence="7 9" id="KW-0472">Membrane</keyword>
<proteinExistence type="predicted"/>
<evidence type="ECO:0000256" key="9">
    <source>
        <dbReference type="PROSITE-ProRule" id="PRU00473"/>
    </source>
</evidence>
<dbReference type="SUPFAM" id="SSF56925">
    <property type="entry name" value="OMPA-like"/>
    <property type="match status" value="1"/>
</dbReference>
<dbReference type="SUPFAM" id="SSF103088">
    <property type="entry name" value="OmpA-like"/>
    <property type="match status" value="1"/>
</dbReference>
<dbReference type="GO" id="GO:0009279">
    <property type="term" value="C:cell outer membrane"/>
    <property type="evidence" value="ECO:0007669"/>
    <property type="project" value="UniProtKB-SubCell"/>
</dbReference>
<organism evidence="12 13">
    <name type="scientific">Pseudozobellia thermophila</name>
    <dbReference type="NCBI Taxonomy" id="192903"/>
    <lineage>
        <taxon>Bacteria</taxon>
        <taxon>Pseudomonadati</taxon>
        <taxon>Bacteroidota</taxon>
        <taxon>Flavobacteriia</taxon>
        <taxon>Flavobacteriales</taxon>
        <taxon>Flavobacteriaceae</taxon>
        <taxon>Pseudozobellia</taxon>
    </lineage>
</organism>
<dbReference type="Gene3D" id="3.30.1330.60">
    <property type="entry name" value="OmpA-like domain"/>
    <property type="match status" value="1"/>
</dbReference>
<comment type="subcellular location">
    <subcellularLocation>
        <location evidence="1">Cell outer membrane</location>
        <topology evidence="1">Multi-pass membrane protein</topology>
    </subcellularLocation>
</comment>
<dbReference type="GO" id="GO:0046930">
    <property type="term" value="C:pore complex"/>
    <property type="evidence" value="ECO:0007669"/>
    <property type="project" value="UniProtKB-KW"/>
</dbReference>
<name>A0A1M6IWZ0_9FLAO</name>
<accession>A0A1M6IWZ0</accession>
<evidence type="ECO:0000256" key="10">
    <source>
        <dbReference type="SAM" id="Coils"/>
    </source>
</evidence>
<keyword evidence="4" id="KW-0812">Transmembrane</keyword>
<keyword evidence="13" id="KW-1185">Reference proteome</keyword>
<gene>
    <name evidence="12" type="ORF">SAMN04488513_104151</name>
</gene>
<keyword evidence="10" id="KW-0175">Coiled coil</keyword>
<evidence type="ECO:0000256" key="4">
    <source>
        <dbReference type="ARBA" id="ARBA00022692"/>
    </source>
</evidence>
<evidence type="ECO:0000313" key="13">
    <source>
        <dbReference type="Proteomes" id="UP000184543"/>
    </source>
</evidence>
<dbReference type="OrthoDB" id="9782229at2"/>
<dbReference type="InterPro" id="IPR006664">
    <property type="entry name" value="OMP_bac"/>
</dbReference>
<keyword evidence="6" id="KW-0626">Porin</keyword>
<dbReference type="RefSeq" id="WP_072994296.1">
    <property type="nucleotide sequence ID" value="NZ_FQYU01000004.1"/>
</dbReference>